<accession>A0A1J0R9F5</accession>
<dbReference type="VEuPathDB" id="TriTrypDB:Tbg972.8.20"/>
<sequence>MLMRSEQQQAAAIGLLTTICILNLRTEASNTGSKAVTTFCTEKAYAQAILQQLSQWQITSATAAKEQTEEHSLLELAAARYATTTHGPGYQALAALARKIAADATATTLRAAAAVDEAQTLLSARLAELSVVEALNRGQITAGTAGTRAATALGVLNSGQAQHCKTTGSITLAETVNCASEEAAMNHAKQVEAEMTQLQNLKIRTPADLRTVTINIGMEVEGTVNAAGGNYVDLAGAAGCGASGASPTNAGVNNGFATKLSLPKVNFAPGDLKIQPETSTASKQKASADLSNVALHTADTDMQNAMQKAVAAKPQIQKKVSERTLSALISETAITDFAERQAMATSKAKTQPLKPAEVAKLLFGVEQTDAKAVFIDKLSTDTTTITNGEQKIEGTTADLSKNNFAKAVAYFYAKNKKTLAAIAAAATPEEKAKADATEKAEEKKDGDNKASTECKATEEKDCDKNKCEWNAEKKQCKVKEGAVIIFDVMKVPLLEVCKSNGPTPPLSLLSILYFYICVEKLLRKKVFKR</sequence>
<evidence type="ECO:0000313" key="2">
    <source>
        <dbReference type="EMBL" id="APD74432.1"/>
    </source>
</evidence>
<organism evidence="2">
    <name type="scientific">Trypanosoma brucei</name>
    <dbReference type="NCBI Taxonomy" id="5691"/>
    <lineage>
        <taxon>Eukaryota</taxon>
        <taxon>Discoba</taxon>
        <taxon>Euglenozoa</taxon>
        <taxon>Kinetoplastea</taxon>
        <taxon>Metakinetoplastina</taxon>
        <taxon>Trypanosomatida</taxon>
        <taxon>Trypanosomatidae</taxon>
        <taxon>Trypanosoma</taxon>
    </lineage>
</organism>
<dbReference type="EMBL" id="KX700476">
    <property type="protein sequence ID" value="APD74432.1"/>
    <property type="molecule type" value="Genomic_DNA"/>
</dbReference>
<protein>
    <submittedName>
        <fullName evidence="2">Variant surface glycoprotein 1125.3053</fullName>
    </submittedName>
</protein>
<feature type="region of interest" description="Disordered" evidence="1">
    <location>
        <begin position="431"/>
        <end position="455"/>
    </location>
</feature>
<dbReference type="AlphaFoldDB" id="A0A1J0R9F5"/>
<reference evidence="2" key="1">
    <citation type="submission" date="2016-08" db="EMBL/GenBank/DDBJ databases">
        <title>VSG repertoire of Trypanosoma brucei EATRO 1125.</title>
        <authorList>
            <person name="Cross G.A."/>
        </authorList>
    </citation>
    <scope>NUCLEOTIDE SEQUENCE</scope>
    <source>
        <strain evidence="2">EATRO 1125</strain>
    </source>
</reference>
<name>A0A1J0R9F5_9TRYP</name>
<proteinExistence type="predicted"/>
<evidence type="ECO:0000256" key="1">
    <source>
        <dbReference type="SAM" id="MobiDB-lite"/>
    </source>
</evidence>
<dbReference type="VEuPathDB" id="TriTrypDB:Tb927.10.16440"/>
<dbReference type="VEuPathDB" id="TriTrypDB:Tb427_000166800"/>